<sequence>MAYYFCVFHDVASVGRGQHALQSLALVVASAGVLCAVAYSRVYEV</sequence>
<evidence type="ECO:0000256" key="1">
    <source>
        <dbReference type="SAM" id="Phobius"/>
    </source>
</evidence>
<keyword evidence="1" id="KW-0812">Transmembrane</keyword>
<evidence type="ECO:0000313" key="2">
    <source>
        <dbReference type="EMBL" id="PXX16072.1"/>
    </source>
</evidence>
<feature type="transmembrane region" description="Helical" evidence="1">
    <location>
        <begin position="20"/>
        <end position="39"/>
    </location>
</feature>
<dbReference type="Proteomes" id="UP000248314">
    <property type="component" value="Unassembled WGS sequence"/>
</dbReference>
<keyword evidence="1" id="KW-1133">Transmembrane helix</keyword>
<dbReference type="EMBL" id="QJJX01000067">
    <property type="protein sequence ID" value="PXX16072.1"/>
    <property type="molecule type" value="Genomic_DNA"/>
</dbReference>
<proteinExistence type="predicted"/>
<dbReference type="AlphaFoldDB" id="A0A318HPX7"/>
<protein>
    <submittedName>
        <fullName evidence="2">Uncharacterized protein</fullName>
    </submittedName>
</protein>
<organism evidence="2 3">
    <name type="scientific">Hoylesella shahii DSM 15611 = JCM 12083</name>
    <dbReference type="NCBI Taxonomy" id="1122991"/>
    <lineage>
        <taxon>Bacteria</taxon>
        <taxon>Pseudomonadati</taxon>
        <taxon>Bacteroidota</taxon>
        <taxon>Bacteroidia</taxon>
        <taxon>Bacteroidales</taxon>
        <taxon>Prevotellaceae</taxon>
        <taxon>Hoylesella</taxon>
    </lineage>
</organism>
<comment type="caution">
    <text evidence="2">The sequence shown here is derived from an EMBL/GenBank/DDBJ whole genome shotgun (WGS) entry which is preliminary data.</text>
</comment>
<evidence type="ECO:0000313" key="3">
    <source>
        <dbReference type="Proteomes" id="UP000248314"/>
    </source>
</evidence>
<gene>
    <name evidence="2" type="ORF">EJ73_02788</name>
</gene>
<keyword evidence="3" id="KW-1185">Reference proteome</keyword>
<accession>A0A318HPX7</accession>
<reference evidence="2 3" key="1">
    <citation type="submission" date="2018-05" db="EMBL/GenBank/DDBJ databases">
        <title>Genomic Encyclopedia of Type Strains, Phase I: the one thousand microbial genomes (KMG-I) project.</title>
        <authorList>
            <person name="Kyrpides N."/>
        </authorList>
    </citation>
    <scope>NUCLEOTIDE SEQUENCE [LARGE SCALE GENOMIC DNA]</scope>
    <source>
        <strain evidence="2 3">DSM 15611</strain>
    </source>
</reference>
<name>A0A318HPX7_9BACT</name>
<keyword evidence="1" id="KW-0472">Membrane</keyword>